<evidence type="ECO:0000313" key="2">
    <source>
        <dbReference type="Proteomes" id="UP000321814"/>
    </source>
</evidence>
<dbReference type="Proteomes" id="UP000321814">
    <property type="component" value="Unassembled WGS sequence"/>
</dbReference>
<dbReference type="OrthoDB" id="9953394at2"/>
<gene>
    <name evidence="1" type="ORF">FU839_14785</name>
</gene>
<dbReference type="AlphaFoldDB" id="A0A5C8LP73"/>
<protein>
    <submittedName>
        <fullName evidence="1">Uncharacterized protein</fullName>
    </submittedName>
</protein>
<keyword evidence="2" id="KW-1185">Reference proteome</keyword>
<sequence>MKELTCEQVNEVSGGFKPPTDVWPGMSARLALTTFKGWGAVGAAFSAGYMIGEFLNSNTLIQKKIASLIDSMFF</sequence>
<comment type="caution">
    <text evidence="1">The sequence shown here is derived from an EMBL/GenBank/DDBJ whole genome shotgun (WGS) entry which is preliminary data.</text>
</comment>
<name>A0A5C8LP73_9GAMM</name>
<dbReference type="EMBL" id="VRLR01000011">
    <property type="protein sequence ID" value="TXK79161.1"/>
    <property type="molecule type" value="Genomic_DNA"/>
</dbReference>
<evidence type="ECO:0000313" key="1">
    <source>
        <dbReference type="EMBL" id="TXK79161.1"/>
    </source>
</evidence>
<dbReference type="RefSeq" id="WP_147904985.1">
    <property type="nucleotide sequence ID" value="NZ_BAAAGC010000011.1"/>
</dbReference>
<organism evidence="1 2">
    <name type="scientific">Rheinheimera tangshanensis</name>
    <dbReference type="NCBI Taxonomy" id="400153"/>
    <lineage>
        <taxon>Bacteria</taxon>
        <taxon>Pseudomonadati</taxon>
        <taxon>Pseudomonadota</taxon>
        <taxon>Gammaproteobacteria</taxon>
        <taxon>Chromatiales</taxon>
        <taxon>Chromatiaceae</taxon>
        <taxon>Rheinheimera</taxon>
    </lineage>
</organism>
<proteinExistence type="predicted"/>
<reference evidence="1 2" key="1">
    <citation type="submission" date="2019-08" db="EMBL/GenBank/DDBJ databases">
        <title>Draft genome analysis of Rheinheimera tangshanensis isolated from the roots of fresh rice plants (Oryza sativa).</title>
        <authorList>
            <person name="Yu Q."/>
            <person name="Qi Y."/>
            <person name="Zhang H."/>
            <person name="Pu J."/>
        </authorList>
    </citation>
    <scope>NUCLEOTIDE SEQUENCE [LARGE SCALE GENOMIC DNA]</scope>
    <source>
        <strain evidence="1 2">JA3-B52</strain>
    </source>
</reference>
<accession>A0A5C8LP73</accession>